<name>A0A0H3A9Q0_NITV4</name>
<dbReference type="AlphaFoldDB" id="A0A0H3A9Q0"/>
<accession>A0A0H3A9Q0</accession>
<sequence length="145" mass="15602">MVRVHPAGDGCGNHREGTCARYGHGTAMAALLHLPSLVKSAACNMERAMPVAFSRFAPQTCPFGGPCEYELYRATSDPWNDPPYLPPPYTPLMDDAAIVIGDLEADARLQRAQAIVKARSKTAAAAMGGISIPERWAGTIIQHRI</sequence>
<organism evidence="1 2">
    <name type="scientific">Nitratidesulfovibrio vulgaris (strain DP4)</name>
    <name type="common">Desulfovibrio vulgaris</name>
    <dbReference type="NCBI Taxonomy" id="391774"/>
    <lineage>
        <taxon>Bacteria</taxon>
        <taxon>Pseudomonadati</taxon>
        <taxon>Thermodesulfobacteriota</taxon>
        <taxon>Desulfovibrionia</taxon>
        <taxon>Desulfovibrionales</taxon>
        <taxon>Desulfovibrionaceae</taxon>
        <taxon>Nitratidesulfovibrio</taxon>
    </lineage>
</organism>
<protein>
    <submittedName>
        <fullName evidence="1">Uncharacterized protein</fullName>
    </submittedName>
</protein>
<dbReference type="HOGENOM" id="CLU_1783781_0_0_7"/>
<reference evidence="2" key="1">
    <citation type="journal article" date="2009" name="Environ. Microbiol.">
        <title>Contribution of mobile genetic elements to Desulfovibrio vulgaris genome plasticity.</title>
        <authorList>
            <person name="Walker C.B."/>
            <person name="Stolyar S."/>
            <person name="Chivian D."/>
            <person name="Pinel N."/>
            <person name="Gabster J.A."/>
            <person name="Dehal P.S."/>
            <person name="He Z."/>
            <person name="Yang Z.K."/>
            <person name="Yen H.C."/>
            <person name="Zhou J."/>
            <person name="Wall J.D."/>
            <person name="Hazen T.C."/>
            <person name="Arkin A.P."/>
            <person name="Stahl D.A."/>
        </authorList>
    </citation>
    <scope>NUCLEOTIDE SEQUENCE [LARGE SCALE GENOMIC DNA]</scope>
    <source>
        <strain evidence="2">DP4</strain>
    </source>
</reference>
<evidence type="ECO:0000313" key="2">
    <source>
        <dbReference type="Proteomes" id="UP000009173"/>
    </source>
</evidence>
<dbReference type="KEGG" id="dvl:Dvul_1880"/>
<proteinExistence type="predicted"/>
<gene>
    <name evidence="1" type="ordered locus">Dvul_1880</name>
</gene>
<dbReference type="Proteomes" id="UP000009173">
    <property type="component" value="Chromosome"/>
</dbReference>
<evidence type="ECO:0000313" key="1">
    <source>
        <dbReference type="EMBL" id="ABM28897.1"/>
    </source>
</evidence>
<dbReference type="EMBL" id="CP000527">
    <property type="protein sequence ID" value="ABM28897.1"/>
    <property type="molecule type" value="Genomic_DNA"/>
</dbReference>